<protein>
    <submittedName>
        <fullName evidence="1">Uncharacterized protein</fullName>
    </submittedName>
</protein>
<dbReference type="EMBL" id="PQFF01000045">
    <property type="protein sequence ID" value="RHZ86675.1"/>
    <property type="molecule type" value="Genomic_DNA"/>
</dbReference>
<gene>
    <name evidence="1" type="ORF">Glove_48g68</name>
</gene>
<evidence type="ECO:0000313" key="2">
    <source>
        <dbReference type="Proteomes" id="UP000266861"/>
    </source>
</evidence>
<dbReference type="Proteomes" id="UP000266861">
    <property type="component" value="Unassembled WGS sequence"/>
</dbReference>
<dbReference type="AlphaFoldDB" id="A0A397JEC0"/>
<comment type="caution">
    <text evidence="1">The sequence shown here is derived from an EMBL/GenBank/DDBJ whole genome shotgun (WGS) entry which is preliminary data.</text>
</comment>
<reference evidence="1 2" key="1">
    <citation type="submission" date="2018-08" db="EMBL/GenBank/DDBJ databases">
        <title>Genome and evolution of the arbuscular mycorrhizal fungus Diversispora epigaea (formerly Glomus versiforme) and its bacterial endosymbionts.</title>
        <authorList>
            <person name="Sun X."/>
            <person name="Fei Z."/>
            <person name="Harrison M."/>
        </authorList>
    </citation>
    <scope>NUCLEOTIDE SEQUENCE [LARGE SCALE GENOMIC DNA]</scope>
    <source>
        <strain evidence="1 2">IT104</strain>
    </source>
</reference>
<keyword evidence="2" id="KW-1185">Reference proteome</keyword>
<name>A0A397JEC0_9GLOM</name>
<evidence type="ECO:0000313" key="1">
    <source>
        <dbReference type="EMBL" id="RHZ86675.1"/>
    </source>
</evidence>
<organism evidence="1 2">
    <name type="scientific">Diversispora epigaea</name>
    <dbReference type="NCBI Taxonomy" id="1348612"/>
    <lineage>
        <taxon>Eukaryota</taxon>
        <taxon>Fungi</taxon>
        <taxon>Fungi incertae sedis</taxon>
        <taxon>Mucoromycota</taxon>
        <taxon>Glomeromycotina</taxon>
        <taxon>Glomeromycetes</taxon>
        <taxon>Diversisporales</taxon>
        <taxon>Diversisporaceae</taxon>
        <taxon>Diversispora</taxon>
    </lineage>
</organism>
<sequence length="339" mass="38820">MSTNIEAGKLGKIEKFAKNVAIIPIGIRYAKAVIYLYCCISVINPYSSFNKLPSISLRVTSKVYQISAALVEDTFTPLTHHNPEQHVTFFERYFDANLCRSRQRTDNTNVSQLKVLSLNYLISEILDAKSIKPCNSFAESQLPRCPICPAYIEITKEEYSLVSSHIVPIVVIMEKQEIGLVGKDSVPAEQVNTEDCGTSPIANNSISTLQILIATKKCDERKDSNVIKKLIEELFVETSQISEVMEESTGNFHDLYLVINKAEEQSEYINQLVVRSYYGFGKALEDRYDNYKTTKEKRNMIYLVKLVRVRSNKLNLLQHRQYRHRIGSFFSAPRYKRTM</sequence>
<accession>A0A397JEC0</accession>
<dbReference type="OrthoDB" id="2395414at2759"/>
<proteinExistence type="predicted"/>